<proteinExistence type="predicted"/>
<dbReference type="GO" id="GO:0047617">
    <property type="term" value="F:fatty acyl-CoA hydrolase activity"/>
    <property type="evidence" value="ECO:0007669"/>
    <property type="project" value="TreeGrafter"/>
</dbReference>
<keyword evidence="1" id="KW-0378">Hydrolase</keyword>
<evidence type="ECO:0000313" key="2">
    <source>
        <dbReference type="Proteomes" id="UP000217153"/>
    </source>
</evidence>
<organism evidence="1 2">
    <name type="scientific">Candidatus Nanopelagicus limnae</name>
    <dbReference type="NCBI Taxonomy" id="1884634"/>
    <lineage>
        <taxon>Bacteria</taxon>
        <taxon>Bacillati</taxon>
        <taxon>Actinomycetota</taxon>
        <taxon>Actinomycetes</taxon>
        <taxon>Candidatus Nanopelagicales</taxon>
        <taxon>Candidatus Nanopelagicaceae</taxon>
        <taxon>Candidatus Nanopelagicus</taxon>
    </lineage>
</organism>
<dbReference type="AlphaFoldDB" id="A0A249JYP8"/>
<dbReference type="OrthoDB" id="9799036at2"/>
<dbReference type="KEGG" id="abam:B1s21122_04735"/>
<name>A0A249JYP8_9ACTN</name>
<dbReference type="Gene3D" id="3.10.129.10">
    <property type="entry name" value="Hotdog Thioesterase"/>
    <property type="match status" value="1"/>
</dbReference>
<dbReference type="RefSeq" id="WP_095680939.1">
    <property type="nucleotide sequence ID" value="NZ_CP016768.2"/>
</dbReference>
<evidence type="ECO:0000313" key="1">
    <source>
        <dbReference type="EMBL" id="ASY09632.1"/>
    </source>
</evidence>
<protein>
    <submittedName>
        <fullName evidence="1">Acyl-CoA thioester hydrolase</fullName>
    </submittedName>
</protein>
<dbReference type="Proteomes" id="UP000217153">
    <property type="component" value="Chromosome"/>
</dbReference>
<reference evidence="2" key="1">
    <citation type="submission" date="2016-10" db="EMBL/GenBank/DDBJ databases">
        <title>High microdiversification within the ubiquitous acI lineage of Actinobacteria.</title>
        <authorList>
            <person name="Neuenschwander S.M."/>
            <person name="Salcher M."/>
            <person name="Ghai R."/>
            <person name="Pernthaler J."/>
        </authorList>
    </citation>
    <scope>NUCLEOTIDE SEQUENCE [LARGE SCALE GENOMIC DNA]</scope>
</reference>
<dbReference type="InterPro" id="IPR050563">
    <property type="entry name" value="4-hydroxybenzoyl-CoA_TE"/>
</dbReference>
<dbReference type="PANTHER" id="PTHR31793">
    <property type="entry name" value="4-HYDROXYBENZOYL-COA THIOESTERASE FAMILY MEMBER"/>
    <property type="match status" value="1"/>
</dbReference>
<dbReference type="EMBL" id="CP016768">
    <property type="protein sequence ID" value="ASY09632.1"/>
    <property type="molecule type" value="Genomic_DNA"/>
</dbReference>
<accession>A0A249JYP8</accession>
<keyword evidence="2" id="KW-1185">Reference proteome</keyword>
<gene>
    <name evidence="1" type="ORF">B1s21122_04735</name>
</gene>
<dbReference type="InterPro" id="IPR029069">
    <property type="entry name" value="HotDog_dom_sf"/>
</dbReference>
<dbReference type="PANTHER" id="PTHR31793:SF24">
    <property type="entry name" value="LONG-CHAIN ACYL-COA THIOESTERASE FADM"/>
    <property type="match status" value="1"/>
</dbReference>
<dbReference type="SUPFAM" id="SSF54637">
    <property type="entry name" value="Thioesterase/thiol ester dehydrase-isomerase"/>
    <property type="match status" value="1"/>
</dbReference>
<dbReference type="Pfam" id="PF13279">
    <property type="entry name" value="4HBT_2"/>
    <property type="match status" value="1"/>
</dbReference>
<sequence length="134" mass="15205">MKYTSKVYVRWADLDAFGHVNNAVYLTYAELARVDWGGKEFAPKQGSSVLVEMTVAHSEVDYLLPITKFGVDYDVNLWVESIGNTSFTMAYEVTRDGVVFAKMKTVQVMIDLAKMKSRPISETERAFLNKYLVS</sequence>
<dbReference type="CDD" id="cd00586">
    <property type="entry name" value="4HBT"/>
    <property type="match status" value="1"/>
</dbReference>